<keyword evidence="1" id="KW-0106">Calcium</keyword>
<dbReference type="GO" id="GO:0005509">
    <property type="term" value="F:calcium ion binding"/>
    <property type="evidence" value="ECO:0007669"/>
    <property type="project" value="InterPro"/>
</dbReference>
<sequence length="486" mass="56150">MENESRYNNNNQVIQYLTQRLPRSCTKQGIPFAYKANYWIWLSSQLSSLEVNPVDYTNELKKPLPKSVYQQIELDLPRTFPGNPIFESPAGTRAMREVLHVCALQNPTIGVFMSQVCCYSYFKIGYCQSMSFVVAVLLLLYPKAHVVNILNILIRDIVPGYWTHTMTGLQADIKVIEFLISKNLTDLYQHFKDLRIDVGTISTAWLLTLFSTTFPICTTLRLWDYLFAYGSSAIIKIVFCIFKLYKPKLLQLSDLIEVTSFLNERFKVFNNWDDLISELNGCNIPDERITQLQKNATIEIEKRTKERQLGSLKNTKFTLEELHELYQHFSTHPKSSGGTLPTSELFNVLLHSPIASEKWNEWSEQGKKALEKIFDENSDGTISFKEFCVSLAVYSRGSREEKMKFSFQVYDMDKSGSIEKDEMLHYLMNHYKCSGLEEEKTKAQNITDIIFSKYDENQDGKLSFKEFSCACEAEPILQHVLGFTNE</sequence>
<dbReference type="SUPFAM" id="SSF47473">
    <property type="entry name" value="EF-hand"/>
    <property type="match status" value="1"/>
</dbReference>
<feature type="domain" description="EF-hand" evidence="4">
    <location>
        <begin position="398"/>
        <end position="433"/>
    </location>
</feature>
<keyword evidence="2" id="KW-0812">Transmembrane</keyword>
<dbReference type="PROSITE" id="PS50086">
    <property type="entry name" value="TBC_RABGAP"/>
    <property type="match status" value="1"/>
</dbReference>
<dbReference type="GO" id="GO:0031267">
    <property type="term" value="F:small GTPase binding"/>
    <property type="evidence" value="ECO:0007669"/>
    <property type="project" value="TreeGrafter"/>
</dbReference>
<dbReference type="CDD" id="cd00051">
    <property type="entry name" value="EFh"/>
    <property type="match status" value="1"/>
</dbReference>
<dbReference type="Pfam" id="PF13499">
    <property type="entry name" value="EF-hand_7"/>
    <property type="match status" value="1"/>
</dbReference>
<feature type="domain" description="EF-hand" evidence="4">
    <location>
        <begin position="362"/>
        <end position="397"/>
    </location>
</feature>
<feature type="domain" description="Rab-GAP TBC" evidence="3">
    <location>
        <begin position="29"/>
        <end position="230"/>
    </location>
</feature>
<dbReference type="InterPro" id="IPR000195">
    <property type="entry name" value="Rab-GAP-TBC_dom"/>
</dbReference>
<dbReference type="InterPro" id="IPR011992">
    <property type="entry name" value="EF-hand-dom_pair"/>
</dbReference>
<proteinExistence type="predicted"/>
<dbReference type="PANTHER" id="PTHR47219">
    <property type="entry name" value="RAB GTPASE-ACTIVATING PROTEIN 1-LIKE"/>
    <property type="match status" value="1"/>
</dbReference>
<dbReference type="PROSITE" id="PS00018">
    <property type="entry name" value="EF_HAND_1"/>
    <property type="match status" value="3"/>
</dbReference>
<dbReference type="Pfam" id="PF13833">
    <property type="entry name" value="EF-hand_8"/>
    <property type="match status" value="1"/>
</dbReference>
<keyword evidence="2" id="KW-1133">Transmembrane helix</keyword>
<evidence type="ECO:0000256" key="2">
    <source>
        <dbReference type="SAM" id="Phobius"/>
    </source>
</evidence>
<dbReference type="EMBL" id="GIBP01002111">
    <property type="protein sequence ID" value="NDV31080.1"/>
    <property type="molecule type" value="Transcribed_RNA"/>
</dbReference>
<dbReference type="Gene3D" id="1.10.472.80">
    <property type="entry name" value="Ypt/Rab-GAP domain of gyp1p, domain 3"/>
    <property type="match status" value="1"/>
</dbReference>
<dbReference type="SUPFAM" id="SSF47923">
    <property type="entry name" value="Ypt/Rab-GAP domain of gyp1p"/>
    <property type="match status" value="2"/>
</dbReference>
<dbReference type="Gene3D" id="1.10.8.270">
    <property type="entry name" value="putative rabgap domain of human tbc1 domain family member 14 like domains"/>
    <property type="match status" value="1"/>
</dbReference>
<dbReference type="SMART" id="SM00164">
    <property type="entry name" value="TBC"/>
    <property type="match status" value="1"/>
</dbReference>
<protein>
    <recommendedName>
        <fullName evidence="6">Rab-GAP TBC domain-containing protein</fullName>
    </recommendedName>
</protein>
<dbReference type="AlphaFoldDB" id="A0A6B2L292"/>
<dbReference type="InterPro" id="IPR018247">
    <property type="entry name" value="EF_Hand_1_Ca_BS"/>
</dbReference>
<organism evidence="5">
    <name type="scientific">Arcella intermedia</name>
    <dbReference type="NCBI Taxonomy" id="1963864"/>
    <lineage>
        <taxon>Eukaryota</taxon>
        <taxon>Amoebozoa</taxon>
        <taxon>Tubulinea</taxon>
        <taxon>Elardia</taxon>
        <taxon>Arcellinida</taxon>
        <taxon>Sphaerothecina</taxon>
        <taxon>Arcellidae</taxon>
        <taxon>Arcella</taxon>
    </lineage>
</organism>
<name>A0A6B2L292_9EUKA</name>
<dbReference type="Gene3D" id="1.10.238.10">
    <property type="entry name" value="EF-hand"/>
    <property type="match status" value="1"/>
</dbReference>
<dbReference type="GO" id="GO:0005096">
    <property type="term" value="F:GTPase activator activity"/>
    <property type="evidence" value="ECO:0007669"/>
    <property type="project" value="TreeGrafter"/>
</dbReference>
<feature type="domain" description="EF-hand" evidence="4">
    <location>
        <begin position="442"/>
        <end position="477"/>
    </location>
</feature>
<dbReference type="InterPro" id="IPR050302">
    <property type="entry name" value="Rab_GAP_TBC_domain"/>
</dbReference>
<keyword evidence="2" id="KW-0472">Membrane</keyword>
<dbReference type="PROSITE" id="PS50222">
    <property type="entry name" value="EF_HAND_2"/>
    <property type="match status" value="3"/>
</dbReference>
<evidence type="ECO:0000256" key="1">
    <source>
        <dbReference type="ARBA" id="ARBA00022837"/>
    </source>
</evidence>
<dbReference type="PANTHER" id="PTHR47219:SF20">
    <property type="entry name" value="TBC1 DOMAIN FAMILY MEMBER 2B"/>
    <property type="match status" value="1"/>
</dbReference>
<accession>A0A6B2L292</accession>
<evidence type="ECO:0000259" key="3">
    <source>
        <dbReference type="PROSITE" id="PS50086"/>
    </source>
</evidence>
<dbReference type="InterPro" id="IPR002048">
    <property type="entry name" value="EF_hand_dom"/>
</dbReference>
<dbReference type="InterPro" id="IPR035969">
    <property type="entry name" value="Rab-GAP_TBC_sf"/>
</dbReference>
<dbReference type="Pfam" id="PF00566">
    <property type="entry name" value="RabGAP-TBC"/>
    <property type="match status" value="1"/>
</dbReference>
<evidence type="ECO:0008006" key="6">
    <source>
        <dbReference type="Google" id="ProtNLM"/>
    </source>
</evidence>
<feature type="transmembrane region" description="Helical" evidence="2">
    <location>
        <begin position="194"/>
        <end position="214"/>
    </location>
</feature>
<dbReference type="SMART" id="SM00054">
    <property type="entry name" value="EFh"/>
    <property type="match status" value="3"/>
</dbReference>
<reference evidence="5" key="1">
    <citation type="journal article" date="2020" name="J. Eukaryot. Microbiol.">
        <title>De novo Sequencing, Assembly and Annotation of the Transcriptome for the Free-Living Testate Amoeba Arcella intermedia.</title>
        <authorList>
            <person name="Ribeiro G.M."/>
            <person name="Porfirio-Sousa A.L."/>
            <person name="Maurer-Alcala X.X."/>
            <person name="Katz L.A."/>
            <person name="Lahr D.J.G."/>
        </authorList>
    </citation>
    <scope>NUCLEOTIDE SEQUENCE</scope>
</reference>
<evidence type="ECO:0000259" key="4">
    <source>
        <dbReference type="PROSITE" id="PS50222"/>
    </source>
</evidence>
<evidence type="ECO:0000313" key="5">
    <source>
        <dbReference type="EMBL" id="NDV31080.1"/>
    </source>
</evidence>
<feature type="transmembrane region" description="Helical" evidence="2">
    <location>
        <begin position="226"/>
        <end position="245"/>
    </location>
</feature>